<dbReference type="AlphaFoldDB" id="A0ABD4USF2"/>
<gene>
    <name evidence="2" type="ORF">UE95_038415</name>
</gene>
<name>A0ABD4USF2_9BURK</name>
<dbReference type="Gene3D" id="3.90.930.1">
    <property type="match status" value="1"/>
</dbReference>
<dbReference type="EMBL" id="JYMX02000060">
    <property type="protein sequence ID" value="MCW3717167.1"/>
    <property type="molecule type" value="Genomic_DNA"/>
</dbReference>
<organism evidence="2 3">
    <name type="scientific">Burkholderia cenocepacia</name>
    <dbReference type="NCBI Taxonomy" id="95486"/>
    <lineage>
        <taxon>Bacteria</taxon>
        <taxon>Pseudomonadati</taxon>
        <taxon>Pseudomonadota</taxon>
        <taxon>Betaproteobacteria</taxon>
        <taxon>Burkholderiales</taxon>
        <taxon>Burkholderiaceae</taxon>
        <taxon>Burkholderia</taxon>
        <taxon>Burkholderia cepacia complex</taxon>
    </lineage>
</organism>
<keyword evidence="1" id="KW-0732">Signal</keyword>
<reference evidence="2 3" key="2">
    <citation type="journal article" date="2017" name="Front. Microbiol.">
        <title>Genomics Reveals a Unique Clone of Burkholderia cenocepacia Harboring an Actively Excising Novel Genomic Island.</title>
        <authorList>
            <person name="Patil P.P."/>
            <person name="Mali S."/>
            <person name="Midha S."/>
            <person name="Gautam V."/>
            <person name="Dash L."/>
            <person name="Kumar S."/>
            <person name="Shastri J."/>
            <person name="Singhal L."/>
            <person name="Patil P.B."/>
        </authorList>
    </citation>
    <scope>NUCLEOTIDE SEQUENCE [LARGE SCALE GENOMIC DNA]</scope>
    <source>
        <strain evidence="2 3">BC-19</strain>
    </source>
</reference>
<proteinExistence type="predicted"/>
<dbReference type="PROSITE" id="PS51257">
    <property type="entry name" value="PROKAR_LIPOPROTEIN"/>
    <property type="match status" value="1"/>
</dbReference>
<dbReference type="Proteomes" id="UP000191686">
    <property type="component" value="Unassembled WGS sequence"/>
</dbReference>
<sequence length="392" mass="41887">MKVPNCRYPLILSSLVAALALAGCKGDVLDYRNAQLVNGKVYAGNANEPFSGKLTNVPADKLLGQQPGFRQISAAILNTGALIPGDPREAQSLIGSGNAVLLMLTPHALCDVNIDEGLPDGNATCSDPNGGAKRIEARFKNGTLDDRFALFNTSGDHQLVDVTLNNGHPDGKMAIYSSSNATLVHVAHWQDGALSGDEEAFDPNTGNRVLTATLINGKYDDAFTRYASDGKQAIYKATFAHGTQQGTEESFDPNTGKLTGHAEYVDGKLSGEVKRWNADGKLIYEKTYQNGQEMPASNEVKTCVDEQLHSLDNMNGVGVDRLNDLEATCKEKLRGGLNSAAPSATTAGAADNDICVSVWTAAFHRENGDEATVTADQLNEWRSWCKAGKRPS</sequence>
<evidence type="ECO:0000313" key="3">
    <source>
        <dbReference type="Proteomes" id="UP000191686"/>
    </source>
</evidence>
<evidence type="ECO:0000313" key="2">
    <source>
        <dbReference type="EMBL" id="MCW3717167.1"/>
    </source>
</evidence>
<comment type="caution">
    <text evidence="2">The sequence shown here is derived from an EMBL/GenBank/DDBJ whole genome shotgun (WGS) entry which is preliminary data.</text>
</comment>
<reference evidence="2 3" key="1">
    <citation type="journal article" date="2017" name="Front. Microbiol.">
        <title>Genomics reveals a unique clone of Burkholderia cenocepacia harbouring an actively excising novel genomic island.</title>
        <authorList>
            <person name="Patil P."/>
            <person name="Mali S."/>
            <person name="Midha S."/>
            <person name="Gautam V."/>
            <person name="Dash L."/>
            <person name="Kumar S."/>
            <person name="Shastri J."/>
            <person name="Singhal L."/>
            <person name="Patil P.B."/>
        </authorList>
    </citation>
    <scope>NUCLEOTIDE SEQUENCE [LARGE SCALE GENOMIC DNA]</scope>
    <source>
        <strain evidence="2 3">BC-19</strain>
    </source>
</reference>
<protein>
    <submittedName>
        <fullName evidence="2">Uncharacterized protein</fullName>
    </submittedName>
</protein>
<dbReference type="SUPFAM" id="SSF82185">
    <property type="entry name" value="Histone H3 K4-specific methyltransferase SET7/9 N-terminal domain"/>
    <property type="match status" value="2"/>
</dbReference>
<evidence type="ECO:0000256" key="1">
    <source>
        <dbReference type="SAM" id="SignalP"/>
    </source>
</evidence>
<dbReference type="RefSeq" id="WP_179148699.1">
    <property type="nucleotide sequence ID" value="NZ_JYMX02000060.1"/>
</dbReference>
<feature type="chain" id="PRO_5044840659" evidence="1">
    <location>
        <begin position="23"/>
        <end position="392"/>
    </location>
</feature>
<feature type="signal peptide" evidence="1">
    <location>
        <begin position="1"/>
        <end position="22"/>
    </location>
</feature>
<accession>A0ABD4USF2</accession>